<dbReference type="Proteomes" id="UP001283361">
    <property type="component" value="Unassembled WGS sequence"/>
</dbReference>
<comment type="caution">
    <text evidence="2">The sequence shown here is derived from an EMBL/GenBank/DDBJ whole genome shotgun (WGS) entry which is preliminary data.</text>
</comment>
<keyword evidence="4" id="KW-1185">Reference proteome</keyword>
<accession>A0AAE1ACR3</accession>
<dbReference type="EMBL" id="JAWDGP010000485">
    <property type="protein sequence ID" value="KAK3800198.1"/>
    <property type="molecule type" value="Genomic_DNA"/>
</dbReference>
<evidence type="ECO:0000313" key="4">
    <source>
        <dbReference type="Proteomes" id="UP001283361"/>
    </source>
</evidence>
<evidence type="ECO:0000256" key="1">
    <source>
        <dbReference type="SAM" id="MobiDB-lite"/>
    </source>
</evidence>
<dbReference type="AlphaFoldDB" id="A0AAE1ACR3"/>
<dbReference type="EMBL" id="JAWDGP010002158">
    <property type="protein sequence ID" value="KAK3785212.1"/>
    <property type="molecule type" value="Genomic_DNA"/>
</dbReference>
<organism evidence="2 4">
    <name type="scientific">Elysia crispata</name>
    <name type="common">lettuce slug</name>
    <dbReference type="NCBI Taxonomy" id="231223"/>
    <lineage>
        <taxon>Eukaryota</taxon>
        <taxon>Metazoa</taxon>
        <taxon>Spiralia</taxon>
        <taxon>Lophotrochozoa</taxon>
        <taxon>Mollusca</taxon>
        <taxon>Gastropoda</taxon>
        <taxon>Heterobranchia</taxon>
        <taxon>Euthyneura</taxon>
        <taxon>Panpulmonata</taxon>
        <taxon>Sacoglossa</taxon>
        <taxon>Placobranchoidea</taxon>
        <taxon>Plakobranchidae</taxon>
        <taxon>Elysia</taxon>
    </lineage>
</organism>
<reference evidence="2" key="1">
    <citation type="journal article" date="2023" name="G3 (Bethesda)">
        <title>A reference genome for the long-term kleptoplast-retaining sea slug Elysia crispata morphotype clarki.</title>
        <authorList>
            <person name="Eastman K.E."/>
            <person name="Pendleton A.L."/>
            <person name="Shaikh M.A."/>
            <person name="Suttiyut T."/>
            <person name="Ogas R."/>
            <person name="Tomko P."/>
            <person name="Gavelis G."/>
            <person name="Widhalm J.R."/>
            <person name="Wisecaver J.H."/>
        </authorList>
    </citation>
    <scope>NUCLEOTIDE SEQUENCE</scope>
    <source>
        <strain evidence="2">ECLA1</strain>
    </source>
</reference>
<protein>
    <submittedName>
        <fullName evidence="2">Uncharacterized protein</fullName>
    </submittedName>
</protein>
<sequence length="72" mass="7700">MPVQPRRPVQPTAGSAPTASTSVTVLGLLHVIKSMVPVAQVVTRTGLDLPVNMRSNWIEENGPENSPLKKAE</sequence>
<name>A0AAE1ACR3_9GAST</name>
<feature type="region of interest" description="Disordered" evidence="1">
    <location>
        <begin position="1"/>
        <end position="20"/>
    </location>
</feature>
<evidence type="ECO:0000313" key="2">
    <source>
        <dbReference type="EMBL" id="KAK3785212.1"/>
    </source>
</evidence>
<gene>
    <name evidence="3" type="ORF">RRG08_039265</name>
    <name evidence="2" type="ORF">RRG08_062547</name>
</gene>
<proteinExistence type="predicted"/>
<evidence type="ECO:0000313" key="3">
    <source>
        <dbReference type="EMBL" id="KAK3800198.1"/>
    </source>
</evidence>